<proteinExistence type="inferred from homology"/>
<protein>
    <submittedName>
        <fullName evidence="11">TonB dependent receptor</fullName>
    </submittedName>
</protein>
<dbReference type="Gene3D" id="2.40.170.20">
    <property type="entry name" value="TonB-dependent receptor, beta-barrel domain"/>
    <property type="match status" value="1"/>
</dbReference>
<dbReference type="AlphaFoldDB" id="A0A380S8F4"/>
<dbReference type="Pfam" id="PF07715">
    <property type="entry name" value="Plug"/>
    <property type="match status" value="1"/>
</dbReference>
<dbReference type="PROSITE" id="PS52016">
    <property type="entry name" value="TONB_DEPENDENT_REC_3"/>
    <property type="match status" value="1"/>
</dbReference>
<comment type="subcellular location">
    <subcellularLocation>
        <location evidence="1 8">Cell outer membrane</location>
        <topology evidence="1 8">Multi-pass membrane protein</topology>
    </subcellularLocation>
</comment>
<dbReference type="GO" id="GO:0009279">
    <property type="term" value="C:cell outer membrane"/>
    <property type="evidence" value="ECO:0007669"/>
    <property type="project" value="UniProtKB-SubCell"/>
</dbReference>
<dbReference type="EMBL" id="UHJL01000003">
    <property type="protein sequence ID" value="SUQ24856.1"/>
    <property type="molecule type" value="Genomic_DNA"/>
</dbReference>
<dbReference type="SUPFAM" id="SSF56935">
    <property type="entry name" value="Porins"/>
    <property type="match status" value="1"/>
</dbReference>
<evidence type="ECO:0000256" key="7">
    <source>
        <dbReference type="ARBA" id="ARBA00023237"/>
    </source>
</evidence>
<evidence type="ECO:0000256" key="1">
    <source>
        <dbReference type="ARBA" id="ARBA00004571"/>
    </source>
</evidence>
<dbReference type="GO" id="GO:0015344">
    <property type="term" value="F:siderophore uptake transmembrane transporter activity"/>
    <property type="evidence" value="ECO:0007669"/>
    <property type="project" value="TreeGrafter"/>
</dbReference>
<evidence type="ECO:0000256" key="2">
    <source>
        <dbReference type="ARBA" id="ARBA00022448"/>
    </source>
</evidence>
<keyword evidence="6 8" id="KW-0472">Membrane</keyword>
<organism evidence="11 12">
    <name type="scientific">Fibrobacter succinogenes</name>
    <name type="common">Bacteroides succinogenes</name>
    <dbReference type="NCBI Taxonomy" id="833"/>
    <lineage>
        <taxon>Bacteria</taxon>
        <taxon>Pseudomonadati</taxon>
        <taxon>Fibrobacterota</taxon>
        <taxon>Fibrobacteria</taxon>
        <taxon>Fibrobacterales</taxon>
        <taxon>Fibrobacteraceae</taxon>
        <taxon>Fibrobacter</taxon>
    </lineage>
</organism>
<dbReference type="Proteomes" id="UP000255423">
    <property type="component" value="Unassembled WGS sequence"/>
</dbReference>
<dbReference type="InterPro" id="IPR012910">
    <property type="entry name" value="Plug_dom"/>
</dbReference>
<dbReference type="InterPro" id="IPR039426">
    <property type="entry name" value="TonB-dep_rcpt-like"/>
</dbReference>
<accession>A0A380S8F4</accession>
<keyword evidence="4 8" id="KW-0812">Transmembrane</keyword>
<evidence type="ECO:0000256" key="4">
    <source>
        <dbReference type="ARBA" id="ARBA00022692"/>
    </source>
</evidence>
<dbReference type="PANTHER" id="PTHR30069:SF29">
    <property type="entry name" value="HEMOGLOBIN AND HEMOGLOBIN-HAPTOGLOBIN-BINDING PROTEIN 1-RELATED"/>
    <property type="match status" value="1"/>
</dbReference>
<keyword evidence="5" id="KW-0732">Signal</keyword>
<name>A0A380S8F4_FIBSU</name>
<comment type="similarity">
    <text evidence="8">Belongs to the TonB-dependent receptor family.</text>
</comment>
<evidence type="ECO:0000256" key="8">
    <source>
        <dbReference type="PROSITE-ProRule" id="PRU01360"/>
    </source>
</evidence>
<dbReference type="Gene3D" id="2.170.130.10">
    <property type="entry name" value="TonB-dependent receptor, plug domain"/>
    <property type="match status" value="1"/>
</dbReference>
<reference evidence="11 12" key="1">
    <citation type="submission" date="2017-08" db="EMBL/GenBank/DDBJ databases">
        <authorList>
            <person name="de Groot N.N."/>
        </authorList>
    </citation>
    <scope>NUCLEOTIDE SEQUENCE [LARGE SCALE GENOMIC DNA]</scope>
    <source>
        <strain evidence="11 12">HM2</strain>
    </source>
</reference>
<evidence type="ECO:0000256" key="9">
    <source>
        <dbReference type="SAM" id="MobiDB-lite"/>
    </source>
</evidence>
<sequence>MCAAVLLANVSSFSEEFIQDLGESSVYETTSVEKPLQASSSYAEVLPEAWEGRSLSAAEVLASLPGVQYTRQGGVGSFQTVSIRGVSAKNIVVCMDGIPLNDASGGAVDFGSIDLNQIEKIEVYKDRVPAKFGGRGIGGAINFITKGSKPAEVALKPEEKKSGRVLLSYGSHNTWEASTQLLSRLTDSASVSASLSARHSDNDYEFDSQNGTPYNPNDDFTDTRRNAEFTEYSGLFKARVLHSNGVFSTLNMNFSRSEGGNPGRDDYQTSVAGYKGEFAQTTYRAELPQLLGWLWLELSLTGKYEKATSHSYYDLDHIGYNTLGMQEYGAAGYSLVPEVVANYSGERLEANLRLSLDASYYEKRGTSANKWNLMRVATNVSGDVSYDIVKNLSIGGESSALFVQDDVHGGNFVQPTTSLFLKTAKERDVTWTVRGFVRYDEPNSRYGGNLSFGRFARTPQLMELYGVYPGVLSNPNLKDESALRFEVGGYYMIPKSNTAIRATYFETQINDGIYWLVSAGFAKPKNIGEAHIRGLEAELESKPKKWLTVVLRTTFQDAEDRSGEKYYHGKQLPNEPARSYYAEARFDLPFHLDLTWTSEYRTEIFDDRANRVKQPAVDLHHFALAYTPFTKTRLVFALRNLTDETYRNPYISFPTPGREYKLTLTQGF</sequence>
<keyword evidence="2 8" id="KW-0813">Transport</keyword>
<dbReference type="GO" id="GO:0044718">
    <property type="term" value="P:siderophore transmembrane transport"/>
    <property type="evidence" value="ECO:0007669"/>
    <property type="project" value="TreeGrafter"/>
</dbReference>
<feature type="domain" description="TonB-dependent receptor plug" evidence="10">
    <location>
        <begin position="54"/>
        <end position="140"/>
    </location>
</feature>
<dbReference type="InterPro" id="IPR036942">
    <property type="entry name" value="Beta-barrel_TonB_sf"/>
</dbReference>
<evidence type="ECO:0000256" key="6">
    <source>
        <dbReference type="ARBA" id="ARBA00023136"/>
    </source>
</evidence>
<gene>
    <name evidence="11" type="ORF">SAMN05661053_2270</name>
</gene>
<keyword evidence="3 8" id="KW-1134">Transmembrane beta strand</keyword>
<keyword evidence="7 8" id="KW-0998">Cell outer membrane</keyword>
<keyword evidence="11" id="KW-0675">Receptor</keyword>
<feature type="region of interest" description="Disordered" evidence="9">
    <location>
        <begin position="201"/>
        <end position="221"/>
    </location>
</feature>
<evidence type="ECO:0000313" key="12">
    <source>
        <dbReference type="Proteomes" id="UP000255423"/>
    </source>
</evidence>
<dbReference type="InterPro" id="IPR037066">
    <property type="entry name" value="Plug_dom_sf"/>
</dbReference>
<evidence type="ECO:0000313" key="11">
    <source>
        <dbReference type="EMBL" id="SUQ24856.1"/>
    </source>
</evidence>
<evidence type="ECO:0000256" key="3">
    <source>
        <dbReference type="ARBA" id="ARBA00022452"/>
    </source>
</evidence>
<evidence type="ECO:0000259" key="10">
    <source>
        <dbReference type="Pfam" id="PF07715"/>
    </source>
</evidence>
<evidence type="ECO:0000256" key="5">
    <source>
        <dbReference type="ARBA" id="ARBA00022729"/>
    </source>
</evidence>
<dbReference type="PANTHER" id="PTHR30069">
    <property type="entry name" value="TONB-DEPENDENT OUTER MEMBRANE RECEPTOR"/>
    <property type="match status" value="1"/>
</dbReference>